<organism evidence="21 22">
    <name type="scientific">Aliidongia dinghuensis</name>
    <dbReference type="NCBI Taxonomy" id="1867774"/>
    <lineage>
        <taxon>Bacteria</taxon>
        <taxon>Pseudomonadati</taxon>
        <taxon>Pseudomonadota</taxon>
        <taxon>Alphaproteobacteria</taxon>
        <taxon>Rhodospirillales</taxon>
        <taxon>Dongiaceae</taxon>
        <taxon>Aliidongia</taxon>
    </lineage>
</organism>
<comment type="similarity">
    <text evidence="2">Belongs to the BexD/CtrA/VexA family.</text>
</comment>
<keyword evidence="5" id="KW-0762">Sugar transport</keyword>
<dbReference type="PANTHER" id="PTHR33619:SF3">
    <property type="entry name" value="POLYSACCHARIDE EXPORT PROTEIN GFCE-RELATED"/>
    <property type="match status" value="1"/>
</dbReference>
<evidence type="ECO:0000259" key="17">
    <source>
        <dbReference type="Pfam" id="PF02563"/>
    </source>
</evidence>
<evidence type="ECO:0000256" key="3">
    <source>
        <dbReference type="ARBA" id="ARBA00022448"/>
    </source>
</evidence>
<comment type="caution">
    <text evidence="21">The sequence shown here is derived from an EMBL/GenBank/DDBJ whole genome shotgun (WGS) entry which is preliminary data.</text>
</comment>
<feature type="compositionally biased region" description="Polar residues" evidence="15">
    <location>
        <begin position="54"/>
        <end position="90"/>
    </location>
</feature>
<keyword evidence="7 16" id="KW-0732">Signal</keyword>
<dbReference type="Pfam" id="PF10531">
    <property type="entry name" value="SLBB"/>
    <property type="match status" value="3"/>
</dbReference>
<dbReference type="Proteomes" id="UP000646365">
    <property type="component" value="Unassembled WGS sequence"/>
</dbReference>
<evidence type="ECO:0000256" key="13">
    <source>
        <dbReference type="ARBA" id="ARBA00023237"/>
    </source>
</evidence>
<evidence type="ECO:0000313" key="21">
    <source>
        <dbReference type="EMBL" id="GGF27543.1"/>
    </source>
</evidence>
<dbReference type="InterPro" id="IPR010425">
    <property type="entry name" value="Caps_synth_GfcC-like_C"/>
</dbReference>
<gene>
    <name evidence="21" type="ORF">GCM10011611_36970</name>
</gene>
<keyword evidence="12" id="KW-0564">Palmitate</keyword>
<evidence type="ECO:0000256" key="2">
    <source>
        <dbReference type="ARBA" id="ARBA00009450"/>
    </source>
</evidence>
<dbReference type="InterPro" id="IPR019554">
    <property type="entry name" value="Soluble_ligand-bd"/>
</dbReference>
<sequence>MLAGRRVIFTILLGLSIGASAIQSGATLAQTLPAIPQTLLDQLQRQQGGDTGELNVQQPLPTGQERGSLQSGQQNPNANNLQSGLRAQSSPLPPTPLEQDYSARASASLRLFGRELFARSTPATGGTVTGALRDSYVMGFGDEVVATLRGQVSRTYRTRVGRDGQVVLPDLPPVPAVGRTFGDFRADLEAAVKRAYVNTDSFVSLGEVRQITVLVAGEVKNPGQKHLSAFATVVDALSGELAQGASLRNVTLTRDGQSRTIDLYDLLTGSKADIDIKLAEGDQISVAPLGATVAVAGDIARPAIYEIPRGGIATRALVDLAGGFLRPAGNRLIRVSFDASGRQRTTEIEASGRVMLQPGDLLLVEKRENIQVDQVSLYGRVRVPGERALAQARSVRALIGNGTTLGLDPYLPLAVLVTVDPTTQVRRMEGIDLAAVLAGTRDYPLHSLDTLIVLGKDDIAYLASSDVQAVLVGQTPPSLLATRPLAPGESVLIQHGGGGNNAALINGRAQPTTNGVPLQPSTELPIYSDPYLISSWPRGSNDPAADAAPQAFDRDAAQNRGCPALQELAAIVQSDANSGRFDNAVQLATSGAGAAAPTQSVQPCPPIMGRYPDLLPFLVEHAITLRGEVRRPGIYPVVEASLAEVEQAAGGVTRAADFKNIEVSHFTIDGPQGLANVDRQTLSLTQADFARVPLFAGDVVHFNSVYDRRDSGPVVLAGEFKQAGLFDIRRGEKLSELIRRAGGLTDDAYPYGAVLTRLSAQRSEQEGIDRSIRQIDAGLTAAVANVSGANVNSNASTIASLQAAMTELKSAKPLGRVVFEADPATLAARPDLDIILEPGDRITMPKRPNSVSVTGDVLNPSSQQFEAGIAPKEYIKRAGGYLQTADTDHVFVVLPNGAAEPVSSSMWNFSKVAVPPGSTIVVPRDLSPDALSVIRDVTQVLSQIAITAASLAVINN</sequence>
<evidence type="ECO:0000256" key="12">
    <source>
        <dbReference type="ARBA" id="ARBA00023139"/>
    </source>
</evidence>
<keyword evidence="11" id="KW-0472">Membrane</keyword>
<evidence type="ECO:0000259" key="20">
    <source>
        <dbReference type="Pfam" id="PF22461"/>
    </source>
</evidence>
<evidence type="ECO:0000256" key="16">
    <source>
        <dbReference type="SAM" id="SignalP"/>
    </source>
</evidence>
<dbReference type="Pfam" id="PF22461">
    <property type="entry name" value="SLBB_2"/>
    <property type="match status" value="1"/>
</dbReference>
<evidence type="ECO:0000256" key="11">
    <source>
        <dbReference type="ARBA" id="ARBA00023136"/>
    </source>
</evidence>
<keyword evidence="10" id="KW-0626">Porin</keyword>
<feature type="region of interest" description="Disordered" evidence="15">
    <location>
        <begin position="49"/>
        <end position="99"/>
    </location>
</feature>
<feature type="domain" description="Polysaccharide export protein N-terminal" evidence="17">
    <location>
        <begin position="134"/>
        <end position="200"/>
    </location>
</feature>
<keyword evidence="22" id="KW-1185">Reference proteome</keyword>
<dbReference type="InterPro" id="IPR049712">
    <property type="entry name" value="Poly_export"/>
</dbReference>
<comment type="subcellular location">
    <subcellularLocation>
        <location evidence="1">Cell outer membrane</location>
        <topology evidence="1">Multi-pass membrane protein</topology>
    </subcellularLocation>
</comment>
<evidence type="ECO:0000259" key="19">
    <source>
        <dbReference type="Pfam" id="PF10531"/>
    </source>
</evidence>
<protein>
    <recommendedName>
        <fullName evidence="23">Sugar transporter</fullName>
    </recommendedName>
</protein>
<dbReference type="Pfam" id="PF02563">
    <property type="entry name" value="Poly_export"/>
    <property type="match status" value="1"/>
</dbReference>
<dbReference type="GO" id="GO:0015159">
    <property type="term" value="F:polysaccharide transmembrane transporter activity"/>
    <property type="evidence" value="ECO:0007669"/>
    <property type="project" value="InterPro"/>
</dbReference>
<evidence type="ECO:0000256" key="1">
    <source>
        <dbReference type="ARBA" id="ARBA00004571"/>
    </source>
</evidence>
<feature type="domain" description="Capsule biosynthesis GfcC-like C-terminal" evidence="18">
    <location>
        <begin position="861"/>
        <end position="929"/>
    </location>
</feature>
<dbReference type="RefSeq" id="WP_189048416.1">
    <property type="nucleotide sequence ID" value="NZ_BMJQ01000009.1"/>
</dbReference>
<evidence type="ECO:0000256" key="15">
    <source>
        <dbReference type="SAM" id="MobiDB-lite"/>
    </source>
</evidence>
<keyword evidence="14" id="KW-0449">Lipoprotein</keyword>
<evidence type="ECO:0000256" key="9">
    <source>
        <dbReference type="ARBA" id="ARBA00023065"/>
    </source>
</evidence>
<keyword evidence="13" id="KW-0998">Cell outer membrane</keyword>
<evidence type="ECO:0000256" key="10">
    <source>
        <dbReference type="ARBA" id="ARBA00023114"/>
    </source>
</evidence>
<evidence type="ECO:0008006" key="23">
    <source>
        <dbReference type="Google" id="ProtNLM"/>
    </source>
</evidence>
<keyword evidence="4" id="KW-1134">Transmembrane beta strand</keyword>
<keyword evidence="6" id="KW-0812">Transmembrane</keyword>
<dbReference type="AlphaFoldDB" id="A0A8J2YX59"/>
<feature type="domain" description="Soluble ligand binding" evidence="19">
    <location>
        <begin position="716"/>
        <end position="763"/>
    </location>
</feature>
<feature type="signal peptide" evidence="16">
    <location>
        <begin position="1"/>
        <end position="21"/>
    </location>
</feature>
<keyword evidence="8" id="KW-0625">Polysaccharide transport</keyword>
<dbReference type="InterPro" id="IPR054765">
    <property type="entry name" value="SLBB_dom"/>
</dbReference>
<dbReference type="InterPro" id="IPR003715">
    <property type="entry name" value="Poly_export_N"/>
</dbReference>
<evidence type="ECO:0000256" key="4">
    <source>
        <dbReference type="ARBA" id="ARBA00022452"/>
    </source>
</evidence>
<proteinExistence type="inferred from homology"/>
<dbReference type="Gene3D" id="3.10.560.10">
    <property type="entry name" value="Outer membrane lipoprotein wza domain like"/>
    <property type="match status" value="4"/>
</dbReference>
<evidence type="ECO:0000256" key="7">
    <source>
        <dbReference type="ARBA" id="ARBA00022729"/>
    </source>
</evidence>
<evidence type="ECO:0000313" key="22">
    <source>
        <dbReference type="Proteomes" id="UP000646365"/>
    </source>
</evidence>
<feature type="domain" description="Soluble ligand binding" evidence="19">
    <location>
        <begin position="293"/>
        <end position="331"/>
    </location>
</feature>
<keyword evidence="9" id="KW-0406">Ion transport</keyword>
<feature type="domain" description="Soluble ligand binding" evidence="19">
    <location>
        <begin position="623"/>
        <end position="671"/>
    </location>
</feature>
<evidence type="ECO:0000256" key="8">
    <source>
        <dbReference type="ARBA" id="ARBA00023047"/>
    </source>
</evidence>
<reference evidence="21" key="2">
    <citation type="submission" date="2020-09" db="EMBL/GenBank/DDBJ databases">
        <authorList>
            <person name="Sun Q."/>
            <person name="Zhou Y."/>
        </authorList>
    </citation>
    <scope>NUCLEOTIDE SEQUENCE</scope>
    <source>
        <strain evidence="21">CGMCC 1.15725</strain>
    </source>
</reference>
<keyword evidence="3" id="KW-0813">Transport</keyword>
<feature type="domain" description="SLBB" evidence="20">
    <location>
        <begin position="213"/>
        <end position="286"/>
    </location>
</feature>
<dbReference type="EMBL" id="BMJQ01000009">
    <property type="protein sequence ID" value="GGF27543.1"/>
    <property type="molecule type" value="Genomic_DNA"/>
</dbReference>
<evidence type="ECO:0000259" key="18">
    <source>
        <dbReference type="Pfam" id="PF06251"/>
    </source>
</evidence>
<reference evidence="21" key="1">
    <citation type="journal article" date="2014" name="Int. J. Syst. Evol. Microbiol.">
        <title>Complete genome sequence of Corynebacterium casei LMG S-19264T (=DSM 44701T), isolated from a smear-ripened cheese.</title>
        <authorList>
            <consortium name="US DOE Joint Genome Institute (JGI-PGF)"/>
            <person name="Walter F."/>
            <person name="Albersmeier A."/>
            <person name="Kalinowski J."/>
            <person name="Ruckert C."/>
        </authorList>
    </citation>
    <scope>NUCLEOTIDE SEQUENCE</scope>
    <source>
        <strain evidence="21">CGMCC 1.15725</strain>
    </source>
</reference>
<accession>A0A8J2YX59</accession>
<dbReference type="PANTHER" id="PTHR33619">
    <property type="entry name" value="POLYSACCHARIDE EXPORT PROTEIN GFCE-RELATED"/>
    <property type="match status" value="1"/>
</dbReference>
<evidence type="ECO:0000256" key="5">
    <source>
        <dbReference type="ARBA" id="ARBA00022597"/>
    </source>
</evidence>
<evidence type="ECO:0000256" key="6">
    <source>
        <dbReference type="ARBA" id="ARBA00022692"/>
    </source>
</evidence>
<evidence type="ECO:0000256" key="14">
    <source>
        <dbReference type="ARBA" id="ARBA00023288"/>
    </source>
</evidence>
<feature type="chain" id="PRO_5035237523" description="Sugar transporter" evidence="16">
    <location>
        <begin position="22"/>
        <end position="956"/>
    </location>
</feature>
<dbReference type="Pfam" id="PF06251">
    <property type="entry name" value="Caps_syn_GfcC_C"/>
    <property type="match status" value="1"/>
</dbReference>
<name>A0A8J2YX59_9PROT</name>